<keyword evidence="3 6" id="KW-1133">Transmembrane helix</keyword>
<feature type="transmembrane region" description="Helical" evidence="6">
    <location>
        <begin position="389"/>
        <end position="408"/>
    </location>
</feature>
<evidence type="ECO:0000256" key="6">
    <source>
        <dbReference type="SAM" id="Phobius"/>
    </source>
</evidence>
<evidence type="ECO:0000256" key="3">
    <source>
        <dbReference type="ARBA" id="ARBA00022989"/>
    </source>
</evidence>
<dbReference type="OrthoDB" id="9180256at2"/>
<dbReference type="Gene3D" id="1.20.1250.20">
    <property type="entry name" value="MFS general substrate transporter like domains"/>
    <property type="match status" value="1"/>
</dbReference>
<keyword evidence="9" id="KW-1185">Reference proteome</keyword>
<evidence type="ECO:0000256" key="2">
    <source>
        <dbReference type="ARBA" id="ARBA00022692"/>
    </source>
</evidence>
<feature type="transmembrane region" description="Helical" evidence="6">
    <location>
        <begin position="302"/>
        <end position="322"/>
    </location>
</feature>
<evidence type="ECO:0000256" key="4">
    <source>
        <dbReference type="ARBA" id="ARBA00023136"/>
    </source>
</evidence>
<feature type="transmembrane region" description="Helical" evidence="6">
    <location>
        <begin position="240"/>
        <end position="261"/>
    </location>
</feature>
<dbReference type="GO" id="GO:0022857">
    <property type="term" value="F:transmembrane transporter activity"/>
    <property type="evidence" value="ECO:0007669"/>
    <property type="project" value="InterPro"/>
</dbReference>
<comment type="caution">
    <text evidence="8">The sequence shown here is derived from an EMBL/GenBank/DDBJ whole genome shotgun (WGS) entry which is preliminary data.</text>
</comment>
<dbReference type="EMBL" id="JYFN01000004">
    <property type="protein sequence ID" value="KJE24913.1"/>
    <property type="molecule type" value="Genomic_DNA"/>
</dbReference>
<dbReference type="AlphaFoldDB" id="A0A0D8BKX6"/>
<dbReference type="InterPro" id="IPR020846">
    <property type="entry name" value="MFS_dom"/>
</dbReference>
<evidence type="ECO:0000313" key="8">
    <source>
        <dbReference type="EMBL" id="KJE24913.1"/>
    </source>
</evidence>
<dbReference type="Pfam" id="PF07690">
    <property type="entry name" value="MFS_1"/>
    <property type="match status" value="1"/>
</dbReference>
<sequence length="442" mass="43965">MTDPPPMYPVPASGSEAPAPGAVGSVYRRTLATPGATRFIGPAFVGRLPIAMHALGTVLFVQDRSGSYAVGGAVAAAGALSEAVCVPRVGRALDRFGQARVLLAGLAGHLLGVAALLATVWAGTPRPLWFLAAMVAGGCLPPVGTCVRARWSALLGGGALLPAALALEAAIDELVFILGPTLVTALVALVDPAAGLLASAVLLGVGAMGLALQHGTDPGPRPASAAPPERIMRRPDTRTLVAIVFAIGIGFGGIDVAMVAFAREQGLAAIGGLLLGMFAAGSGISGLITGARTHDRPLRARLLRSIALLTVGLALPLAGVGVAAMIPLSVLAGATVAPTMIDANAMMERIVPPHARTEGFAWLTMAVVGGLAVGSPLAGRLIDTGGARLGYLVPAGAGLLAGLTALLGRRYLPDVDARGPAPAGVQRPASAVDTTGAAAPAD</sequence>
<feature type="transmembrane region" description="Helical" evidence="6">
    <location>
        <begin position="267"/>
        <end position="290"/>
    </location>
</feature>
<dbReference type="PANTHER" id="PTHR23542:SF1">
    <property type="entry name" value="MAJOR FACILITATOR SUPERFAMILY (MFS) PROFILE DOMAIN-CONTAINING PROTEIN"/>
    <property type="match status" value="1"/>
</dbReference>
<comment type="subcellular location">
    <subcellularLocation>
        <location evidence="1">Cell membrane</location>
        <topology evidence="1">Multi-pass membrane protein</topology>
    </subcellularLocation>
</comment>
<dbReference type="PROSITE" id="PS50850">
    <property type="entry name" value="MFS"/>
    <property type="match status" value="1"/>
</dbReference>
<evidence type="ECO:0000259" key="7">
    <source>
        <dbReference type="PROSITE" id="PS50850"/>
    </source>
</evidence>
<reference evidence="9" key="1">
    <citation type="submission" date="2015-02" db="EMBL/GenBank/DDBJ databases">
        <title>Draft Genome of Frankia sp. CpI1-S.</title>
        <authorList>
            <person name="Oshone R.T."/>
            <person name="Ngom M."/>
            <person name="Ghodhbane-Gtari F."/>
            <person name="Gtari M."/>
            <person name="Morris K."/>
            <person name="Thomas K."/>
            <person name="Sen A."/>
            <person name="Tisa L.S."/>
        </authorList>
    </citation>
    <scope>NUCLEOTIDE SEQUENCE [LARGE SCALE GENOMIC DNA]</scope>
    <source>
        <strain evidence="9">CpI1-S</strain>
    </source>
</reference>
<dbReference type="InterPro" id="IPR036259">
    <property type="entry name" value="MFS_trans_sf"/>
</dbReference>
<dbReference type="RefSeq" id="WP_052680943.1">
    <property type="nucleotide sequence ID" value="NZ_JYFN01000004.1"/>
</dbReference>
<evidence type="ECO:0000256" key="1">
    <source>
        <dbReference type="ARBA" id="ARBA00004651"/>
    </source>
</evidence>
<organism evidence="8 9">
    <name type="scientific">Frankia torreyi</name>
    <dbReference type="NCBI Taxonomy" id="1856"/>
    <lineage>
        <taxon>Bacteria</taxon>
        <taxon>Bacillati</taxon>
        <taxon>Actinomycetota</taxon>
        <taxon>Actinomycetes</taxon>
        <taxon>Frankiales</taxon>
        <taxon>Frankiaceae</taxon>
        <taxon>Frankia</taxon>
    </lineage>
</organism>
<dbReference type="PATRIC" id="fig|1502723.3.peg.3500"/>
<keyword evidence="4 6" id="KW-0472">Membrane</keyword>
<accession>A0A0D8BKX6</accession>
<proteinExistence type="predicted"/>
<dbReference type="PANTHER" id="PTHR23542">
    <property type="match status" value="1"/>
</dbReference>
<dbReference type="InterPro" id="IPR011701">
    <property type="entry name" value="MFS"/>
</dbReference>
<feature type="domain" description="Major facilitator superfamily (MFS) profile" evidence="7">
    <location>
        <begin position="236"/>
        <end position="442"/>
    </location>
</feature>
<keyword evidence="2 6" id="KW-0812">Transmembrane</keyword>
<feature type="transmembrane region" description="Helical" evidence="6">
    <location>
        <begin position="128"/>
        <end position="147"/>
    </location>
</feature>
<feature type="transmembrane region" description="Helical" evidence="6">
    <location>
        <begin position="359"/>
        <end position="377"/>
    </location>
</feature>
<dbReference type="GO" id="GO:0005886">
    <property type="term" value="C:plasma membrane"/>
    <property type="evidence" value="ECO:0007669"/>
    <property type="project" value="UniProtKB-SubCell"/>
</dbReference>
<dbReference type="SUPFAM" id="SSF103473">
    <property type="entry name" value="MFS general substrate transporter"/>
    <property type="match status" value="1"/>
</dbReference>
<name>A0A0D8BKX6_9ACTN</name>
<gene>
    <name evidence="8" type="ORF">FF36_00922</name>
</gene>
<reference evidence="8 9" key="2">
    <citation type="journal article" date="2016" name="Genome Announc.">
        <title>Permanent Draft Genome Sequences for Two Variants of Frankia sp. Strain CpI1, the First Frankia Strain Isolated from Root Nodules of Comptonia peregrina.</title>
        <authorList>
            <person name="Oshone R."/>
            <person name="Hurst S.G.IV."/>
            <person name="Abebe-Akele F."/>
            <person name="Simpson S."/>
            <person name="Morris K."/>
            <person name="Thomas W.K."/>
            <person name="Tisa L.S."/>
        </authorList>
    </citation>
    <scope>NUCLEOTIDE SEQUENCE [LARGE SCALE GENOMIC DNA]</scope>
    <source>
        <strain evidence="9">CpI1-S</strain>
    </source>
</reference>
<dbReference type="Proteomes" id="UP000032545">
    <property type="component" value="Unassembled WGS sequence"/>
</dbReference>
<protein>
    <submittedName>
        <fullName evidence="8">Arabinose efflux permease family protein</fullName>
    </submittedName>
</protein>
<feature type="transmembrane region" description="Helical" evidence="6">
    <location>
        <begin position="159"/>
        <end position="187"/>
    </location>
</feature>
<feature type="transmembrane region" description="Helical" evidence="6">
    <location>
        <begin position="101"/>
        <end position="122"/>
    </location>
</feature>
<feature type="region of interest" description="Disordered" evidence="5">
    <location>
        <begin position="419"/>
        <end position="442"/>
    </location>
</feature>
<evidence type="ECO:0000313" key="9">
    <source>
        <dbReference type="Proteomes" id="UP000032545"/>
    </source>
</evidence>
<evidence type="ECO:0000256" key="5">
    <source>
        <dbReference type="SAM" id="MobiDB-lite"/>
    </source>
</evidence>